<dbReference type="EMBL" id="OZ075141">
    <property type="protein sequence ID" value="CAL5032117.1"/>
    <property type="molecule type" value="Genomic_DNA"/>
</dbReference>
<evidence type="ECO:0000259" key="3">
    <source>
        <dbReference type="PROSITE" id="PS50097"/>
    </source>
</evidence>
<dbReference type="Gene3D" id="1.25.40.420">
    <property type="match status" value="1"/>
</dbReference>
<name>A0ABC9D6J9_9POAL</name>
<gene>
    <name evidence="4" type="ORF">URODEC1_LOCUS82098</name>
</gene>
<dbReference type="AlphaFoldDB" id="A0ABC9D6J9"/>
<dbReference type="InterPro" id="IPR000210">
    <property type="entry name" value="BTB/POZ_dom"/>
</dbReference>
<evidence type="ECO:0000313" key="4">
    <source>
        <dbReference type="EMBL" id="CAL5032117.1"/>
    </source>
</evidence>
<feature type="domain" description="BTB" evidence="3">
    <location>
        <begin position="204"/>
        <end position="272"/>
    </location>
</feature>
<dbReference type="Proteomes" id="UP001497457">
    <property type="component" value="Chromosome 31b"/>
</dbReference>
<dbReference type="InterPro" id="IPR056423">
    <property type="entry name" value="BACK_BPM_SPOP"/>
</dbReference>
<accession>A0ABC9D6J9</accession>
<dbReference type="PANTHER" id="PTHR26379">
    <property type="entry name" value="BTB/POZ AND MATH DOMAIN-CONTAINING PROTEIN 1"/>
    <property type="match status" value="1"/>
</dbReference>
<dbReference type="InterPro" id="IPR011333">
    <property type="entry name" value="SKP1/BTB/POZ_sf"/>
</dbReference>
<evidence type="ECO:0000313" key="5">
    <source>
        <dbReference type="Proteomes" id="UP001497457"/>
    </source>
</evidence>
<dbReference type="PROSITE" id="PS50097">
    <property type="entry name" value="BTB"/>
    <property type="match status" value="1"/>
</dbReference>
<evidence type="ECO:0000256" key="2">
    <source>
        <dbReference type="ARBA" id="ARBA00010846"/>
    </source>
</evidence>
<proteinExistence type="inferred from homology"/>
<reference evidence="4 5" key="2">
    <citation type="submission" date="2024-10" db="EMBL/GenBank/DDBJ databases">
        <authorList>
            <person name="Ryan C."/>
        </authorList>
    </citation>
    <scope>NUCLEOTIDE SEQUENCE [LARGE SCALE GENOMIC DNA]</scope>
</reference>
<comment type="pathway">
    <text evidence="1">Protein modification; protein ubiquitination.</text>
</comment>
<organism evidence="4 5">
    <name type="scientific">Urochloa decumbens</name>
    <dbReference type="NCBI Taxonomy" id="240449"/>
    <lineage>
        <taxon>Eukaryota</taxon>
        <taxon>Viridiplantae</taxon>
        <taxon>Streptophyta</taxon>
        <taxon>Embryophyta</taxon>
        <taxon>Tracheophyta</taxon>
        <taxon>Spermatophyta</taxon>
        <taxon>Magnoliopsida</taxon>
        <taxon>Liliopsida</taxon>
        <taxon>Poales</taxon>
        <taxon>Poaceae</taxon>
        <taxon>PACMAD clade</taxon>
        <taxon>Panicoideae</taxon>
        <taxon>Panicodae</taxon>
        <taxon>Paniceae</taxon>
        <taxon>Melinidinae</taxon>
        <taxon>Urochloa</taxon>
    </lineage>
</organism>
<protein>
    <recommendedName>
        <fullName evidence="3">BTB domain-containing protein</fullName>
    </recommendedName>
</protein>
<sequence>MSRAPFLSDPLLRRLHLRQPDCQSPAAASMNHSCTHLREVVSSVLQIKVDGFCVTKANINQDMGCVRSRCTLDGHDWEIRFHPALYVFDYTKYCPGLDLVFLGESSKGVTAILSGKITTGGAGDIKPLTEMKATVPKSFSHPMDRSSPIFIGMGTARDDFRSCSLTVECSITVFRERGLEGAIPVPASDMPRHLGELLRSEAGADVTFAVSSGESFVAHKGVLAVRSPVFMAEFFGHMKEKDAQVVEIRDMDAAVFRAMLGFIYTDAVPELDDKAPEAAVTLVQHLLVAADMYGLDRLKVMCERRLALGLDVGTVALTLALAEQHNCSRLKAKCIEFIAGGSQENLDAVLASEGYKDLVATSPSVLAELLKAAHGKKRSRSPDDK</sequence>
<dbReference type="InterPro" id="IPR045005">
    <property type="entry name" value="BPM1-6"/>
</dbReference>
<comment type="similarity">
    <text evidence="2">Belongs to the Tdpoz family.</text>
</comment>
<dbReference type="Gene3D" id="3.30.710.10">
    <property type="entry name" value="Potassium Channel Kv1.1, Chain A"/>
    <property type="match status" value="1"/>
</dbReference>
<reference evidence="5" key="1">
    <citation type="submission" date="2024-06" db="EMBL/GenBank/DDBJ databases">
        <authorList>
            <person name="Ryan C."/>
        </authorList>
    </citation>
    <scope>NUCLEOTIDE SEQUENCE [LARGE SCALE GENOMIC DNA]</scope>
</reference>
<dbReference type="SMART" id="SM00225">
    <property type="entry name" value="BTB"/>
    <property type="match status" value="1"/>
</dbReference>
<dbReference type="Pfam" id="PF24570">
    <property type="entry name" value="BACK_BPM_SPOP"/>
    <property type="match status" value="1"/>
</dbReference>
<dbReference type="PANTHER" id="PTHR26379:SF180">
    <property type="entry name" value="TRAF TRANSCRIPTION FACTOR"/>
    <property type="match status" value="1"/>
</dbReference>
<dbReference type="Pfam" id="PF00651">
    <property type="entry name" value="BTB"/>
    <property type="match status" value="1"/>
</dbReference>
<evidence type="ECO:0000256" key="1">
    <source>
        <dbReference type="ARBA" id="ARBA00004906"/>
    </source>
</evidence>
<dbReference type="SUPFAM" id="SSF54695">
    <property type="entry name" value="POZ domain"/>
    <property type="match status" value="1"/>
</dbReference>
<keyword evidence="5" id="KW-1185">Reference proteome</keyword>